<reference evidence="1 2" key="1">
    <citation type="journal article" date="2024" name="J. Plant Pathol.">
        <title>Sequence and assembly of the genome of Seiridium unicorne, isolate CBS 538.82, causal agent of cypress canker disease.</title>
        <authorList>
            <person name="Scali E."/>
            <person name="Rocca G.D."/>
            <person name="Danti R."/>
            <person name="Garbelotto M."/>
            <person name="Barberini S."/>
            <person name="Baroncelli R."/>
            <person name="Emiliani G."/>
        </authorList>
    </citation>
    <scope>NUCLEOTIDE SEQUENCE [LARGE SCALE GENOMIC DNA]</scope>
    <source>
        <strain evidence="1 2">BM-138-508</strain>
    </source>
</reference>
<accession>A0ABR2UI37</accession>
<dbReference type="Proteomes" id="UP001408356">
    <property type="component" value="Unassembled WGS sequence"/>
</dbReference>
<evidence type="ECO:0000313" key="2">
    <source>
        <dbReference type="Proteomes" id="UP001408356"/>
    </source>
</evidence>
<comment type="caution">
    <text evidence="1">The sequence shown here is derived from an EMBL/GenBank/DDBJ whole genome shotgun (WGS) entry which is preliminary data.</text>
</comment>
<protein>
    <submittedName>
        <fullName evidence="1">Uncharacterized protein</fullName>
    </submittedName>
</protein>
<gene>
    <name evidence="1" type="ORF">SUNI508_02262</name>
</gene>
<name>A0ABR2UI37_9PEZI</name>
<proteinExistence type="predicted"/>
<dbReference type="EMBL" id="JARVKF010000429">
    <property type="protein sequence ID" value="KAK9414163.1"/>
    <property type="molecule type" value="Genomic_DNA"/>
</dbReference>
<sequence length="152" mass="16812">MAEFPSRPPLEVWDSKNMTSDAMHVQGESQLHRATLLWARHGGSVIFGEFSARLAPKERKVQAQHRIVLRRWRHPNALRALALEKARAGPRPFFGGSSTTSIKVCFDVLDEPEIAPLGTDLLCISDGEDPQIDPPTEKCLFAIAIAASQNNT</sequence>
<organism evidence="1 2">
    <name type="scientific">Seiridium unicorne</name>
    <dbReference type="NCBI Taxonomy" id="138068"/>
    <lineage>
        <taxon>Eukaryota</taxon>
        <taxon>Fungi</taxon>
        <taxon>Dikarya</taxon>
        <taxon>Ascomycota</taxon>
        <taxon>Pezizomycotina</taxon>
        <taxon>Sordariomycetes</taxon>
        <taxon>Xylariomycetidae</taxon>
        <taxon>Amphisphaeriales</taxon>
        <taxon>Sporocadaceae</taxon>
        <taxon>Seiridium</taxon>
    </lineage>
</organism>
<evidence type="ECO:0000313" key="1">
    <source>
        <dbReference type="EMBL" id="KAK9414163.1"/>
    </source>
</evidence>
<keyword evidence="2" id="KW-1185">Reference proteome</keyword>